<dbReference type="eggNOG" id="ENOG502SDH3">
    <property type="taxonomic scope" value="Eukaryota"/>
</dbReference>
<reference evidence="2" key="1">
    <citation type="journal article" date="2013" name="Nat. Biotechnol.">
        <title>Draft genome sequence of chickpea (Cicer arietinum) provides a resource for trait improvement.</title>
        <authorList>
            <person name="Varshney R.K."/>
            <person name="Song C."/>
            <person name="Saxena R.K."/>
            <person name="Azam S."/>
            <person name="Yu S."/>
            <person name="Sharpe A.G."/>
            <person name="Cannon S."/>
            <person name="Baek J."/>
            <person name="Rosen B.D."/>
            <person name="Tar'an B."/>
            <person name="Millan T."/>
            <person name="Zhang X."/>
            <person name="Ramsay L.D."/>
            <person name="Iwata A."/>
            <person name="Wang Y."/>
            <person name="Nelson W."/>
            <person name="Farmer A.D."/>
            <person name="Gaur P.M."/>
            <person name="Soderlund C."/>
            <person name="Penmetsa R.V."/>
            <person name="Xu C."/>
            <person name="Bharti A.K."/>
            <person name="He W."/>
            <person name="Winter P."/>
            <person name="Zhao S."/>
            <person name="Hane J.K."/>
            <person name="Carrasquilla-Garcia N."/>
            <person name="Condie J.A."/>
            <person name="Upadhyaya H.D."/>
            <person name="Luo M.C."/>
            <person name="Thudi M."/>
            <person name="Gowda C.L."/>
            <person name="Singh N.P."/>
            <person name="Lichtenzveig J."/>
            <person name="Gali K.K."/>
            <person name="Rubio J."/>
            <person name="Nadarajan N."/>
            <person name="Dolezel J."/>
            <person name="Bansal K.C."/>
            <person name="Xu X."/>
            <person name="Edwards D."/>
            <person name="Zhang G."/>
            <person name="Kahl G."/>
            <person name="Gil J."/>
            <person name="Singh K.B."/>
            <person name="Datta S.K."/>
            <person name="Jackson S.A."/>
            <person name="Wang J."/>
            <person name="Cook D.R."/>
        </authorList>
    </citation>
    <scope>NUCLEOTIDE SEQUENCE [LARGE SCALE GENOMIC DNA]</scope>
    <source>
        <strain evidence="2">cv. CDC Frontier</strain>
    </source>
</reference>
<feature type="compositionally biased region" description="Low complexity" evidence="1">
    <location>
        <begin position="58"/>
        <end position="70"/>
    </location>
</feature>
<dbReference type="AlphaFoldDB" id="A0A1S2XMN8"/>
<evidence type="ECO:0000313" key="3">
    <source>
        <dbReference type="RefSeq" id="XP_004490647.1"/>
    </source>
</evidence>
<organism evidence="2 3">
    <name type="scientific">Cicer arietinum</name>
    <name type="common">Chickpea</name>
    <name type="synonym">Garbanzo</name>
    <dbReference type="NCBI Taxonomy" id="3827"/>
    <lineage>
        <taxon>Eukaryota</taxon>
        <taxon>Viridiplantae</taxon>
        <taxon>Streptophyta</taxon>
        <taxon>Embryophyta</taxon>
        <taxon>Tracheophyta</taxon>
        <taxon>Spermatophyta</taxon>
        <taxon>Magnoliopsida</taxon>
        <taxon>eudicotyledons</taxon>
        <taxon>Gunneridae</taxon>
        <taxon>Pentapetalae</taxon>
        <taxon>rosids</taxon>
        <taxon>fabids</taxon>
        <taxon>Fabales</taxon>
        <taxon>Fabaceae</taxon>
        <taxon>Papilionoideae</taxon>
        <taxon>50 kb inversion clade</taxon>
        <taxon>NPAAA clade</taxon>
        <taxon>Hologalegina</taxon>
        <taxon>IRL clade</taxon>
        <taxon>Cicereae</taxon>
        <taxon>Cicer</taxon>
    </lineage>
</organism>
<feature type="compositionally biased region" description="Low complexity" evidence="1">
    <location>
        <begin position="1"/>
        <end position="18"/>
    </location>
</feature>
<dbReference type="PaxDb" id="3827-XP_004490647.1"/>
<name>A0A1S2XMN8_CICAR</name>
<reference evidence="3" key="2">
    <citation type="submission" date="2025-08" db="UniProtKB">
        <authorList>
            <consortium name="RefSeq"/>
        </authorList>
    </citation>
    <scope>IDENTIFICATION</scope>
    <source>
        <tissue evidence="3">Etiolated seedlings</tissue>
    </source>
</reference>
<accession>A0A1S2XMN8</accession>
<evidence type="ECO:0000313" key="2">
    <source>
        <dbReference type="Proteomes" id="UP000087171"/>
    </source>
</evidence>
<dbReference type="Proteomes" id="UP000087171">
    <property type="component" value="Chromosome Ca2"/>
</dbReference>
<sequence>MTMKESPNSSNSSKSTPTKPHHHRYLKPGALAKLRDSKITARNYATSIRIDNMYLSQLSSSSPTTSDSSPIQNEEIQQNHDNMVPSFDSHVSFINRPVCIARKKLFAVPPVFTPHTDTYPF</sequence>
<dbReference type="PANTHER" id="PTHR35495:SF2">
    <property type="match status" value="1"/>
</dbReference>
<protein>
    <submittedName>
        <fullName evidence="3">Uncharacterized protein LOC101491306</fullName>
    </submittedName>
</protein>
<dbReference type="OrthoDB" id="1924680at2759"/>
<feature type="region of interest" description="Disordered" evidence="1">
    <location>
        <begin position="58"/>
        <end position="79"/>
    </location>
</feature>
<keyword evidence="2" id="KW-1185">Reference proteome</keyword>
<dbReference type="PANTHER" id="PTHR35495">
    <property type="entry name" value="OS06G0679600 PROTEIN"/>
    <property type="match status" value="1"/>
</dbReference>
<feature type="region of interest" description="Disordered" evidence="1">
    <location>
        <begin position="1"/>
        <end position="31"/>
    </location>
</feature>
<proteinExistence type="predicted"/>
<evidence type="ECO:0000256" key="1">
    <source>
        <dbReference type="SAM" id="MobiDB-lite"/>
    </source>
</evidence>
<gene>
    <name evidence="3" type="primary">LOC101491306</name>
</gene>
<dbReference type="RefSeq" id="XP_004490647.1">
    <property type="nucleotide sequence ID" value="XM_004490590.1"/>
</dbReference>